<dbReference type="InterPro" id="IPR031815">
    <property type="entry name" value="DUF5074"/>
</dbReference>
<accession>A0A1V9G4X2</accession>
<dbReference type="RefSeq" id="WP_081163292.1">
    <property type="nucleotide sequence ID" value="NZ_LWBP01000067.1"/>
</dbReference>
<gene>
    <name evidence="2" type="ORF">A4R26_14785</name>
</gene>
<dbReference type="PROSITE" id="PS51257">
    <property type="entry name" value="PROKAR_LIPOPROTEIN"/>
    <property type="match status" value="1"/>
</dbReference>
<evidence type="ECO:0000256" key="1">
    <source>
        <dbReference type="SAM" id="SignalP"/>
    </source>
</evidence>
<dbReference type="AlphaFoldDB" id="A0A1V9G4X2"/>
<reference evidence="3" key="1">
    <citation type="submission" date="2016-04" db="EMBL/GenBank/DDBJ databases">
        <authorList>
            <person name="Chen L."/>
            <person name="Zhuang W."/>
            <person name="Wang G."/>
        </authorList>
    </citation>
    <scope>NUCLEOTIDE SEQUENCE [LARGE SCALE GENOMIC DNA]</scope>
    <source>
        <strain evidence="3">208</strain>
    </source>
</reference>
<dbReference type="InterPro" id="IPR051200">
    <property type="entry name" value="Host-pathogen_enzymatic-act"/>
</dbReference>
<evidence type="ECO:0008006" key="4">
    <source>
        <dbReference type="Google" id="ProtNLM"/>
    </source>
</evidence>
<dbReference type="Pfam" id="PF16819">
    <property type="entry name" value="DUF5074"/>
    <property type="match status" value="1"/>
</dbReference>
<dbReference type="NCBIfam" id="TIGR02276">
    <property type="entry name" value="beta_rpt_yvtn"/>
    <property type="match status" value="1"/>
</dbReference>
<dbReference type="InterPro" id="IPR015943">
    <property type="entry name" value="WD40/YVTN_repeat-like_dom_sf"/>
</dbReference>
<proteinExistence type="predicted"/>
<dbReference type="EMBL" id="LWBP01000067">
    <property type="protein sequence ID" value="OQP65689.1"/>
    <property type="molecule type" value="Genomic_DNA"/>
</dbReference>
<keyword evidence="1" id="KW-0732">Signal</keyword>
<name>A0A1V9G4X2_9BACT</name>
<dbReference type="OrthoDB" id="792648at2"/>
<feature type="signal peptide" evidence="1">
    <location>
        <begin position="1"/>
        <end position="22"/>
    </location>
</feature>
<organism evidence="2 3">
    <name type="scientific">Niastella populi</name>
    <dbReference type="NCBI Taxonomy" id="550983"/>
    <lineage>
        <taxon>Bacteria</taxon>
        <taxon>Pseudomonadati</taxon>
        <taxon>Bacteroidota</taxon>
        <taxon>Chitinophagia</taxon>
        <taxon>Chitinophagales</taxon>
        <taxon>Chitinophagaceae</taxon>
        <taxon>Niastella</taxon>
    </lineage>
</organism>
<evidence type="ECO:0000313" key="2">
    <source>
        <dbReference type="EMBL" id="OQP65689.1"/>
    </source>
</evidence>
<dbReference type="SUPFAM" id="SSF63825">
    <property type="entry name" value="YWTD domain"/>
    <property type="match status" value="1"/>
</dbReference>
<dbReference type="PANTHER" id="PTHR47197">
    <property type="entry name" value="PROTEIN NIRF"/>
    <property type="match status" value="1"/>
</dbReference>
<evidence type="ECO:0000313" key="3">
    <source>
        <dbReference type="Proteomes" id="UP000192276"/>
    </source>
</evidence>
<protein>
    <recommendedName>
        <fullName evidence="4">Cell surface protein</fullName>
    </recommendedName>
</protein>
<dbReference type="Gene3D" id="2.130.10.10">
    <property type="entry name" value="YVTN repeat-like/Quinoprotein amine dehydrogenase"/>
    <property type="match status" value="1"/>
</dbReference>
<keyword evidence="3" id="KW-1185">Reference proteome</keyword>
<sequence>MRKFRFLLPLVAIMAGMASCNKDDVAKEVPVVTTGVYVLSEGLFNNNNTTLTYYDLGTGTAVTDYYANVNGAGLGDTGNDLLLYGGKMYIVMNASSNVRVMDAVTAKSIKEIKFETPGGAKRLPRYVVAYKNKILVSAWDNSVAVIDTATLEIEKNIAVGANPEQMVVSGDKLFVTNSGGITPGHDSTISVVDLNTLTELRKITVGLNPNCITADSANNVYVGCTGDYAAVGPKLVKVNTLTNTVVKSADTAVGKIRYFDGKLYATGGYLGSAYIRALNTADFSAMGANFVTDGTQITMAYGLNVDDTSGDIWVTDAKDYVSSGEVFCFDKGGKKKFSFKVTPGLNPNTVAFIRK</sequence>
<comment type="caution">
    <text evidence="2">The sequence shown here is derived from an EMBL/GenBank/DDBJ whole genome shotgun (WGS) entry which is preliminary data.</text>
</comment>
<feature type="chain" id="PRO_5012619057" description="Cell surface protein" evidence="1">
    <location>
        <begin position="23"/>
        <end position="355"/>
    </location>
</feature>
<dbReference type="PANTHER" id="PTHR47197:SF3">
    <property type="entry name" value="DIHYDRO-HEME D1 DEHYDROGENASE"/>
    <property type="match status" value="1"/>
</dbReference>
<dbReference type="InterPro" id="IPR011964">
    <property type="entry name" value="YVTN_b-propeller_repeat"/>
</dbReference>
<dbReference type="STRING" id="550983.A4R26_14785"/>
<dbReference type="Proteomes" id="UP000192276">
    <property type="component" value="Unassembled WGS sequence"/>
</dbReference>